<dbReference type="InterPro" id="IPR036397">
    <property type="entry name" value="RNaseH_sf"/>
</dbReference>
<dbReference type="SUPFAM" id="SSF53098">
    <property type="entry name" value="Ribonuclease H-like"/>
    <property type="match status" value="1"/>
</dbReference>
<dbReference type="CDD" id="cd06222">
    <property type="entry name" value="RNase_H_like"/>
    <property type="match status" value="1"/>
</dbReference>
<dbReference type="PANTHER" id="PTHR34146">
    <property type="entry name" value="POLYNUCLEOTIDYL TRANSFERASE, RIBONUCLEASE H-LIKE SUPERFAMILY PROTEIN-RELATED"/>
    <property type="match status" value="1"/>
</dbReference>
<sequence>MEEEEEEAANKILQVQIMPGDSEDRLYWKHSRIGDCNTKSAYKEFMKRDNPITHQDEEPPGEQSRKKEPIPQGNGCCIDAAWGEGLTGVGVFFHMPTNHNAIFIKAFSTSASSPLQAELIALQFALEVAKCLDFAGTVFLMDNATIADTIKKKDFEPDSGHWSLRPLWSQMIIDFPQDFMKVYWIPREINKMLDKLTKEARLLERANPIFDCQNISHLAYPNRMCFASALKNNFKGANCVIKHVLCF</sequence>
<dbReference type="Gene3D" id="3.30.420.10">
    <property type="entry name" value="Ribonuclease H-like superfamily/Ribonuclease H"/>
    <property type="match status" value="1"/>
</dbReference>
<dbReference type="GO" id="GO:0003676">
    <property type="term" value="F:nucleic acid binding"/>
    <property type="evidence" value="ECO:0007669"/>
    <property type="project" value="InterPro"/>
</dbReference>
<protein>
    <recommendedName>
        <fullName evidence="2">RNase H type-1 domain-containing protein</fullName>
    </recommendedName>
</protein>
<feature type="compositionally biased region" description="Basic and acidic residues" evidence="1">
    <location>
        <begin position="47"/>
        <end position="69"/>
    </location>
</feature>
<evidence type="ECO:0000256" key="1">
    <source>
        <dbReference type="SAM" id="MobiDB-lite"/>
    </source>
</evidence>
<dbReference type="Proteomes" id="UP000007752">
    <property type="component" value="Chromosome 1"/>
</dbReference>
<reference evidence="3" key="1">
    <citation type="journal article" date="2005" name="PLoS Biol.">
        <title>The genomes of Oryza sativa: a history of duplications.</title>
        <authorList>
            <person name="Yu J."/>
            <person name="Wang J."/>
            <person name="Lin W."/>
            <person name="Li S."/>
            <person name="Li H."/>
            <person name="Zhou J."/>
            <person name="Ni P."/>
            <person name="Dong W."/>
            <person name="Hu S."/>
            <person name="Zeng C."/>
            <person name="Zhang J."/>
            <person name="Zhang Y."/>
            <person name="Li R."/>
            <person name="Xu Z."/>
            <person name="Li S."/>
            <person name="Li X."/>
            <person name="Zheng H."/>
            <person name="Cong L."/>
            <person name="Lin L."/>
            <person name="Yin J."/>
            <person name="Geng J."/>
            <person name="Li G."/>
            <person name="Shi J."/>
            <person name="Liu J."/>
            <person name="Lv H."/>
            <person name="Li J."/>
            <person name="Wang J."/>
            <person name="Deng Y."/>
            <person name="Ran L."/>
            <person name="Shi X."/>
            <person name="Wang X."/>
            <person name="Wu Q."/>
            <person name="Li C."/>
            <person name="Ren X."/>
            <person name="Wang J."/>
            <person name="Wang X."/>
            <person name="Li D."/>
            <person name="Liu D."/>
            <person name="Zhang X."/>
            <person name="Ji Z."/>
            <person name="Zhao W."/>
            <person name="Sun Y."/>
            <person name="Zhang Z."/>
            <person name="Bao J."/>
            <person name="Han Y."/>
            <person name="Dong L."/>
            <person name="Ji J."/>
            <person name="Chen P."/>
            <person name="Wu S."/>
            <person name="Liu J."/>
            <person name="Xiao Y."/>
            <person name="Bu D."/>
            <person name="Tan J."/>
            <person name="Yang L."/>
            <person name="Ye C."/>
            <person name="Zhang J."/>
            <person name="Xu J."/>
            <person name="Zhou Y."/>
            <person name="Yu Y."/>
            <person name="Zhang B."/>
            <person name="Zhuang S."/>
            <person name="Wei H."/>
            <person name="Liu B."/>
            <person name="Lei M."/>
            <person name="Yu H."/>
            <person name="Li Y."/>
            <person name="Xu H."/>
            <person name="Wei S."/>
            <person name="He X."/>
            <person name="Fang L."/>
            <person name="Zhang Z."/>
            <person name="Zhang Y."/>
            <person name="Huang X."/>
            <person name="Su Z."/>
            <person name="Tong W."/>
            <person name="Li J."/>
            <person name="Tong Z."/>
            <person name="Li S."/>
            <person name="Ye J."/>
            <person name="Wang L."/>
            <person name="Fang L."/>
            <person name="Lei T."/>
            <person name="Chen C."/>
            <person name="Chen H."/>
            <person name="Xu Z."/>
            <person name="Li H."/>
            <person name="Huang H."/>
            <person name="Zhang F."/>
            <person name="Xu H."/>
            <person name="Li N."/>
            <person name="Zhao C."/>
            <person name="Li S."/>
            <person name="Dong L."/>
            <person name="Huang Y."/>
            <person name="Li L."/>
            <person name="Xi Y."/>
            <person name="Qi Q."/>
            <person name="Li W."/>
            <person name="Zhang B."/>
            <person name="Hu W."/>
            <person name="Zhang Y."/>
            <person name="Tian X."/>
            <person name="Jiao Y."/>
            <person name="Liang X."/>
            <person name="Jin J."/>
            <person name="Gao L."/>
            <person name="Zheng W."/>
            <person name="Hao B."/>
            <person name="Liu S."/>
            <person name="Wang W."/>
            <person name="Yuan L."/>
            <person name="Cao M."/>
            <person name="McDermott J."/>
            <person name="Samudrala R."/>
            <person name="Wang J."/>
            <person name="Wong G.K."/>
            <person name="Yang H."/>
        </authorList>
    </citation>
    <scope>NUCLEOTIDE SEQUENCE [LARGE SCALE GENOMIC DNA]</scope>
</reference>
<name>A0A8J8XF94_ORYSJ</name>
<accession>A0A8J8XF94</accession>
<dbReference type="InterPro" id="IPR002156">
    <property type="entry name" value="RNaseH_domain"/>
</dbReference>
<organism evidence="3">
    <name type="scientific">Oryza sativa subsp. japonica</name>
    <name type="common">Rice</name>
    <dbReference type="NCBI Taxonomy" id="39947"/>
    <lineage>
        <taxon>Eukaryota</taxon>
        <taxon>Viridiplantae</taxon>
        <taxon>Streptophyta</taxon>
        <taxon>Embryophyta</taxon>
        <taxon>Tracheophyta</taxon>
        <taxon>Spermatophyta</taxon>
        <taxon>Magnoliopsida</taxon>
        <taxon>Liliopsida</taxon>
        <taxon>Poales</taxon>
        <taxon>Poaceae</taxon>
        <taxon>BOP clade</taxon>
        <taxon>Oryzoideae</taxon>
        <taxon>Oryzeae</taxon>
        <taxon>Oryzinae</taxon>
        <taxon>Oryza</taxon>
        <taxon>Oryza sativa</taxon>
    </lineage>
</organism>
<dbReference type="PANTHER" id="PTHR34146:SF3">
    <property type="entry name" value="POLYNUCLEOTIDYL TRANSFERASE, RIBONUCLEASE H-LIKE SUPERFAMILY PROTEIN"/>
    <property type="match status" value="1"/>
</dbReference>
<dbReference type="AlphaFoldDB" id="A0A8J8XF94"/>
<evidence type="ECO:0000259" key="2">
    <source>
        <dbReference type="Pfam" id="PF13456"/>
    </source>
</evidence>
<feature type="domain" description="RNase H type-1" evidence="2">
    <location>
        <begin position="83"/>
        <end position="200"/>
    </location>
</feature>
<gene>
    <name evidence="3" type="ORF">OsJ_04849</name>
</gene>
<feature type="region of interest" description="Disordered" evidence="1">
    <location>
        <begin position="47"/>
        <end position="72"/>
    </location>
</feature>
<proteinExistence type="predicted"/>
<dbReference type="GO" id="GO:0004523">
    <property type="term" value="F:RNA-DNA hybrid ribonuclease activity"/>
    <property type="evidence" value="ECO:0007669"/>
    <property type="project" value="InterPro"/>
</dbReference>
<dbReference type="Pfam" id="PF13456">
    <property type="entry name" value="RVT_3"/>
    <property type="match status" value="1"/>
</dbReference>
<dbReference type="SMR" id="A0A8J8XF94"/>
<evidence type="ECO:0000313" key="3">
    <source>
        <dbReference type="EMBL" id="EAZ14916.1"/>
    </source>
</evidence>
<dbReference type="EMBL" id="CM000138">
    <property type="protein sequence ID" value="EAZ14916.1"/>
    <property type="molecule type" value="Genomic_DNA"/>
</dbReference>
<dbReference type="InterPro" id="IPR012337">
    <property type="entry name" value="RNaseH-like_sf"/>
</dbReference>
<reference evidence="3" key="2">
    <citation type="submission" date="2008-12" db="EMBL/GenBank/DDBJ databases">
        <title>Improved gene annotation of the rice (Oryza sativa) genomes.</title>
        <authorList>
            <person name="Wang J."/>
            <person name="Li R."/>
            <person name="Fan W."/>
            <person name="Huang Q."/>
            <person name="Zhang J."/>
            <person name="Zhou Y."/>
            <person name="Hu Y."/>
            <person name="Zi S."/>
            <person name="Li J."/>
            <person name="Ni P."/>
            <person name="Zheng H."/>
            <person name="Zhang Y."/>
            <person name="Zhao M."/>
            <person name="Hao Q."/>
            <person name="McDermott J."/>
            <person name="Samudrala R."/>
            <person name="Kristiansen K."/>
            <person name="Wong G.K.-S."/>
        </authorList>
    </citation>
    <scope>NUCLEOTIDE SEQUENCE</scope>
</reference>
<dbReference type="InterPro" id="IPR044730">
    <property type="entry name" value="RNase_H-like_dom_plant"/>
</dbReference>